<name>A0A6J8CTW9_MYTCO</name>
<dbReference type="CDD" id="cd00037">
    <property type="entry name" value="CLECT"/>
    <property type="match status" value="1"/>
</dbReference>
<reference evidence="3 4" key="1">
    <citation type="submission" date="2020-06" db="EMBL/GenBank/DDBJ databases">
        <authorList>
            <person name="Li R."/>
            <person name="Bekaert M."/>
        </authorList>
    </citation>
    <scope>NUCLEOTIDE SEQUENCE [LARGE SCALE GENOMIC DNA]</scope>
    <source>
        <strain evidence="4">wild</strain>
    </source>
</reference>
<sequence length="625" mass="70611">MNSKSPVVSGIKNVINKEEESDIKFLKCFEQPTSNSATFFAFFNPSENILIAAYAKSKGVEFQSLKSNLNGNHFSLRSMKWPNHWAVMSSNPWGTVWSTLRPLDKESLYFEFQSISEVDNYFYIKSVKWMACRQSVDVVTCWRETDIVFNLETGNFKFQKRVNFIFGPFDAIGLNQTIGQLVLLSELSFCQAYHSTMAEPRTSDQQRFVAAELQQQSNIGANFLTRTYKSTYEYIYVKCNGCRIGSLDYWIGVTDIVLEIHWEYASDENTVTDLYWGPNEPDGHIGEVISASSFGKWHDVVCTTKRNFIFKKENSSSILLRVRCIAHAMDPSPIVSGIINAINKEEDTVRKFFKPVTIHTDNVGKKASRNYPSNKIYTQLTPYGILPVNDVSLEFQVKACNDAFVLLSSASDLNSTVLYEIVIGSRSNTAIFLRRKYGGITALMTGIKAIVLFCDEYTNLFVNWSNSGRITVGNDSHTFIDWTDPYPLMIEGYGIMTGWGSNGSWIFNLEEATCECECTADIQNLSNYTHAELLEILAPEITKIRQHLLVDKTQLSSTIRRLTSAPDNRKSSKGVGLIAVVLFVSMIGTVIVIDFPALLKQSNSMRQLCRRFCSKVNIGAIKSKY</sequence>
<dbReference type="OrthoDB" id="6153286at2759"/>
<feature type="transmembrane region" description="Helical" evidence="1">
    <location>
        <begin position="574"/>
        <end position="599"/>
    </location>
</feature>
<accession>A0A6J8CTW9</accession>
<evidence type="ECO:0000313" key="3">
    <source>
        <dbReference type="EMBL" id="CAC5399285.1"/>
    </source>
</evidence>
<protein>
    <recommendedName>
        <fullName evidence="2">C-type lectin domain-containing protein</fullName>
    </recommendedName>
</protein>
<keyword evidence="4" id="KW-1185">Reference proteome</keyword>
<dbReference type="InterPro" id="IPR001304">
    <property type="entry name" value="C-type_lectin-like"/>
</dbReference>
<evidence type="ECO:0000313" key="4">
    <source>
        <dbReference type="Proteomes" id="UP000507470"/>
    </source>
</evidence>
<dbReference type="PANTHER" id="PTHR36695">
    <property type="entry name" value="AGAP008648-PA"/>
    <property type="match status" value="1"/>
</dbReference>
<dbReference type="SUPFAM" id="SSF56436">
    <property type="entry name" value="C-type lectin-like"/>
    <property type="match status" value="1"/>
</dbReference>
<dbReference type="EMBL" id="CACVKT020005991">
    <property type="protein sequence ID" value="CAC5399285.1"/>
    <property type="molecule type" value="Genomic_DNA"/>
</dbReference>
<dbReference type="InterPro" id="IPR016187">
    <property type="entry name" value="CTDL_fold"/>
</dbReference>
<dbReference type="PROSITE" id="PS50041">
    <property type="entry name" value="C_TYPE_LECTIN_2"/>
    <property type="match status" value="1"/>
</dbReference>
<dbReference type="PANTHER" id="PTHR36695:SF12">
    <property type="entry name" value="AGAP008648-PA"/>
    <property type="match status" value="1"/>
</dbReference>
<dbReference type="AlphaFoldDB" id="A0A6J8CTW9"/>
<feature type="domain" description="C-type lectin" evidence="2">
    <location>
        <begin position="215"/>
        <end position="311"/>
    </location>
</feature>
<keyword evidence="1" id="KW-0812">Transmembrane</keyword>
<keyword evidence="1" id="KW-1133">Transmembrane helix</keyword>
<gene>
    <name evidence="3" type="ORF">MCOR_33558</name>
</gene>
<evidence type="ECO:0000259" key="2">
    <source>
        <dbReference type="PROSITE" id="PS50041"/>
    </source>
</evidence>
<dbReference type="Proteomes" id="UP000507470">
    <property type="component" value="Unassembled WGS sequence"/>
</dbReference>
<dbReference type="InterPro" id="IPR022041">
    <property type="entry name" value="Methyltransf_FA"/>
</dbReference>
<dbReference type="Gene3D" id="3.10.100.10">
    <property type="entry name" value="Mannose-Binding Protein A, subunit A"/>
    <property type="match status" value="1"/>
</dbReference>
<organism evidence="3 4">
    <name type="scientific">Mytilus coruscus</name>
    <name type="common">Sea mussel</name>
    <dbReference type="NCBI Taxonomy" id="42192"/>
    <lineage>
        <taxon>Eukaryota</taxon>
        <taxon>Metazoa</taxon>
        <taxon>Spiralia</taxon>
        <taxon>Lophotrochozoa</taxon>
        <taxon>Mollusca</taxon>
        <taxon>Bivalvia</taxon>
        <taxon>Autobranchia</taxon>
        <taxon>Pteriomorphia</taxon>
        <taxon>Mytilida</taxon>
        <taxon>Mytiloidea</taxon>
        <taxon>Mytilidae</taxon>
        <taxon>Mytilinae</taxon>
        <taxon>Mytilus</taxon>
    </lineage>
</organism>
<dbReference type="InterPro" id="IPR016186">
    <property type="entry name" value="C-type_lectin-like/link_sf"/>
</dbReference>
<dbReference type="Pfam" id="PF12248">
    <property type="entry name" value="Methyltransf_FA"/>
    <property type="match status" value="1"/>
</dbReference>
<evidence type="ECO:0000256" key="1">
    <source>
        <dbReference type="SAM" id="Phobius"/>
    </source>
</evidence>
<keyword evidence="1" id="KW-0472">Membrane</keyword>
<proteinExistence type="predicted"/>